<dbReference type="InterPro" id="IPR014001">
    <property type="entry name" value="Helicase_ATP-bd"/>
</dbReference>
<keyword evidence="7" id="KW-0547">Nucleotide-binding</keyword>
<dbReference type="PROSITE" id="PS51194">
    <property type="entry name" value="HELICASE_CTER"/>
    <property type="match status" value="1"/>
</dbReference>
<dbReference type="Pfam" id="PF00271">
    <property type="entry name" value="Helicase_C"/>
    <property type="match status" value="1"/>
</dbReference>
<evidence type="ECO:0000256" key="2">
    <source>
        <dbReference type="PROSITE-ProRule" id="PRU00325"/>
    </source>
</evidence>
<dbReference type="InterPro" id="IPR003616">
    <property type="entry name" value="Post-SET_dom"/>
</dbReference>
<dbReference type="RefSeq" id="WP_096801242.1">
    <property type="nucleotide sequence ID" value="NZ_CP023563.1"/>
</dbReference>
<keyword evidence="2" id="KW-0863">Zinc-finger</keyword>
<evidence type="ECO:0000259" key="5">
    <source>
        <dbReference type="PROSITE" id="PS51192"/>
    </source>
</evidence>
<keyword evidence="7" id="KW-0067">ATP-binding</keyword>
<name>A0A291GJ85_9MICO</name>
<evidence type="ECO:0000259" key="3">
    <source>
        <dbReference type="PROSITE" id="PS50868"/>
    </source>
</evidence>
<evidence type="ECO:0000313" key="7">
    <source>
        <dbReference type="EMBL" id="ATG50102.1"/>
    </source>
</evidence>
<dbReference type="SUPFAM" id="SSF52540">
    <property type="entry name" value="P-loop containing nucleoside triphosphate hydrolases"/>
    <property type="match status" value="2"/>
</dbReference>
<dbReference type="PANTHER" id="PTHR10799">
    <property type="entry name" value="SNF2/RAD54 HELICASE FAMILY"/>
    <property type="match status" value="1"/>
</dbReference>
<feature type="domain" description="Post-SET" evidence="3">
    <location>
        <begin position="90"/>
        <end position="106"/>
    </location>
</feature>
<gene>
    <name evidence="7" type="ORF">CFK38_00125</name>
</gene>
<dbReference type="Gene3D" id="3.40.50.300">
    <property type="entry name" value="P-loop containing nucleotide triphosphate hydrolases"/>
    <property type="match status" value="1"/>
</dbReference>
<dbReference type="GO" id="GO:0008270">
    <property type="term" value="F:zinc ion binding"/>
    <property type="evidence" value="ECO:0007669"/>
    <property type="project" value="UniProtKB-KW"/>
</dbReference>
<dbReference type="PROSITE" id="PS50868">
    <property type="entry name" value="POST_SET"/>
    <property type="match status" value="1"/>
</dbReference>
<feature type="domain" description="Helicase ATP-binding" evidence="5">
    <location>
        <begin position="602"/>
        <end position="758"/>
    </location>
</feature>
<evidence type="ECO:0000259" key="4">
    <source>
        <dbReference type="PROSITE" id="PS50966"/>
    </source>
</evidence>
<dbReference type="InterPro" id="IPR001650">
    <property type="entry name" value="Helicase_C-like"/>
</dbReference>
<keyword evidence="2" id="KW-0479">Metal-binding</keyword>
<protein>
    <submittedName>
        <fullName evidence="7">Helicase SNF2</fullName>
    </submittedName>
</protein>
<feature type="domain" description="SWIM-type" evidence="4">
    <location>
        <begin position="78"/>
        <end position="112"/>
    </location>
</feature>
<dbReference type="PROSITE" id="PS50966">
    <property type="entry name" value="ZF_SWIM"/>
    <property type="match status" value="1"/>
</dbReference>
<dbReference type="EMBL" id="CP023563">
    <property type="protein sequence ID" value="ATG50102.1"/>
    <property type="molecule type" value="Genomic_DNA"/>
</dbReference>
<evidence type="ECO:0000259" key="6">
    <source>
        <dbReference type="PROSITE" id="PS51194"/>
    </source>
</evidence>
<proteinExistence type="predicted"/>
<keyword evidence="2" id="KW-0862">Zinc</keyword>
<keyword evidence="8" id="KW-1185">Reference proteome</keyword>
<dbReference type="InterPro" id="IPR007527">
    <property type="entry name" value="Znf_SWIM"/>
</dbReference>
<dbReference type="InterPro" id="IPR000330">
    <property type="entry name" value="SNF2_N"/>
</dbReference>
<dbReference type="GO" id="GO:0016787">
    <property type="term" value="F:hydrolase activity"/>
    <property type="evidence" value="ECO:0007669"/>
    <property type="project" value="UniProtKB-KW"/>
</dbReference>
<dbReference type="AlphaFoldDB" id="A0A291GJ85"/>
<dbReference type="InterPro" id="IPR027417">
    <property type="entry name" value="P-loop_NTPase"/>
</dbReference>
<keyword evidence="7" id="KW-0347">Helicase</keyword>
<dbReference type="InterPro" id="IPR038718">
    <property type="entry name" value="SNF2-like_sf"/>
</dbReference>
<evidence type="ECO:0000256" key="1">
    <source>
        <dbReference type="ARBA" id="ARBA00022801"/>
    </source>
</evidence>
<accession>A0A291GJ85</accession>
<dbReference type="KEGG" id="brz:CFK38_00125"/>
<dbReference type="PROSITE" id="PS51192">
    <property type="entry name" value="HELICASE_ATP_BIND_1"/>
    <property type="match status" value="1"/>
</dbReference>
<sequence>MHRSLSSHPSPPSTSVVHGTDPRALLRVAEAWSDPGLHPAGLHPSGWERAGKHLSTGQVPLLTGGGAGMLELSFPDGTTVHLDQRVYVRRRDRCTCGARECRHKLAALRALSENSFRRSWRLMPLHASTRSGAEPRRPVVTALVLTAGTGEAASHQEVVLRPSRRTAKGSWHRTLTWDAVVEEWDRLPMAQQSVLRTLNQWRRGRGPGVPLDLLGPELWTLIDEARKAGLEIGTDPGVELATDDVGVELHVERVAEGMLLNGRPAFPGGAPSHWRAMGTPLHSVLAVHADQVVLHRLVQDRDALALLAAAAVWVPESEIAEFSRTALPRVAAVPAVELVGDVDATRAATLPLRLCGTLESLDPHRALLSWEWEYGRASQEGSARSAFAPQVEGGRRLEEELELLETLSAQIEDLSQWLSLTPRTLTLAEACTVLRTVREPLDAHEHACMEVDRELELAEGTAAIRWDLGPGPGRDWLDLDGTVTVGGQELPLAALIQALRSQQRYLVAGGEYIDLDTEEMRKLRTLLDSAAALPDEQRVRLSRHDLDAFEQVAELEGLEADSARWRALLTGIQPRDLSAEPLDSAVHAELRPYQLEGYRWLSARWDLGLGGVLADDMGLGKTLQLLAAIRRHRRTDPRPVLVVAPRSVLGTWAAQSAQFVPDLRVTVITSRLTKELELEDSDVIVVSHQLLRLDRERYQQVEWAALVLDEAQAAKNPASQLHRALREQHRDVTFVVTGTPVENSLQDLWALVALAAPGLLPSLKDFTTDWRRPIERGTDPEKLALLRRRLAPLLLRRTKELVAQDLPPKLENTLSLPLHPQHITRYTTALNKERQRVLGLLDDPDGNRVEILAALTRLRLLATDPGTVAAPSAKARELADRLEALRGSGHRALVFSQFTSHLRTIREILEQRGIATAYLDGSTRNRERVIDEFRTGDHEAFLISIKAGGSGLTLIEADYVFVLDPWWNPAVEEQAIDRTHRIGQASTVSVYRLVSAQTIEEKVLALQQTKRELISSVMDPDAGVSSALDAEQITELLGV</sequence>
<dbReference type="CDD" id="cd18793">
    <property type="entry name" value="SF2_C_SNF"/>
    <property type="match status" value="1"/>
</dbReference>
<evidence type="ECO:0000313" key="8">
    <source>
        <dbReference type="Proteomes" id="UP000218165"/>
    </source>
</evidence>
<dbReference type="InterPro" id="IPR049730">
    <property type="entry name" value="SNF2/RAD54-like_C"/>
</dbReference>
<dbReference type="GO" id="GO:0004386">
    <property type="term" value="F:helicase activity"/>
    <property type="evidence" value="ECO:0007669"/>
    <property type="project" value="UniProtKB-KW"/>
</dbReference>
<dbReference type="SMART" id="SM00490">
    <property type="entry name" value="HELICc"/>
    <property type="match status" value="1"/>
</dbReference>
<organism evidence="7 8">
    <name type="scientific">Brachybacterium vulturis</name>
    <dbReference type="NCBI Taxonomy" id="2017484"/>
    <lineage>
        <taxon>Bacteria</taxon>
        <taxon>Bacillati</taxon>
        <taxon>Actinomycetota</taxon>
        <taxon>Actinomycetes</taxon>
        <taxon>Micrococcales</taxon>
        <taxon>Dermabacteraceae</taxon>
        <taxon>Brachybacterium</taxon>
    </lineage>
</organism>
<dbReference type="Pfam" id="PF00176">
    <property type="entry name" value="SNF2-rel_dom"/>
    <property type="match status" value="1"/>
</dbReference>
<dbReference type="SMART" id="SM00487">
    <property type="entry name" value="DEXDc"/>
    <property type="match status" value="1"/>
</dbReference>
<dbReference type="Gene3D" id="3.40.50.10810">
    <property type="entry name" value="Tandem AAA-ATPase domain"/>
    <property type="match status" value="1"/>
</dbReference>
<reference evidence="8" key="1">
    <citation type="submission" date="2017-09" db="EMBL/GenBank/DDBJ databases">
        <title>Brachybacterium sp. VM2412.</title>
        <authorList>
            <person name="Tak E.J."/>
            <person name="Bae J.-W."/>
        </authorList>
    </citation>
    <scope>NUCLEOTIDE SEQUENCE [LARGE SCALE GENOMIC DNA]</scope>
    <source>
        <strain evidence="8">VM2412</strain>
    </source>
</reference>
<dbReference type="Proteomes" id="UP000218165">
    <property type="component" value="Chromosome"/>
</dbReference>
<keyword evidence="1" id="KW-0378">Hydrolase</keyword>
<dbReference type="OrthoDB" id="9760715at2"/>
<feature type="domain" description="Helicase C-terminal" evidence="6">
    <location>
        <begin position="877"/>
        <end position="1032"/>
    </location>
</feature>
<dbReference type="GO" id="GO:0005524">
    <property type="term" value="F:ATP binding"/>
    <property type="evidence" value="ECO:0007669"/>
    <property type="project" value="InterPro"/>
</dbReference>